<dbReference type="InterPro" id="IPR020845">
    <property type="entry name" value="AMP-binding_CS"/>
</dbReference>
<dbReference type="CDD" id="cd17631">
    <property type="entry name" value="FACL_FadD13-like"/>
    <property type="match status" value="1"/>
</dbReference>
<dbReference type="NCBIfam" id="TIGR01923">
    <property type="entry name" value="menE"/>
    <property type="match status" value="1"/>
</dbReference>
<dbReference type="Pfam" id="PF00501">
    <property type="entry name" value="AMP-binding"/>
    <property type="match status" value="1"/>
</dbReference>
<protein>
    <submittedName>
        <fullName evidence="7">O-succinylbenzoate--CoA ligase</fullName>
        <ecNumber evidence="7">6.2.1.26</ecNumber>
    </submittedName>
</protein>
<dbReference type="Gene3D" id="3.40.50.12780">
    <property type="entry name" value="N-terminal domain of ligase-like"/>
    <property type="match status" value="1"/>
</dbReference>
<dbReference type="PANTHER" id="PTHR43767:SF1">
    <property type="entry name" value="NONRIBOSOMAL PEPTIDE SYNTHASE PES1 (EUROFUNG)-RELATED"/>
    <property type="match status" value="1"/>
</dbReference>
<dbReference type="InterPro" id="IPR000873">
    <property type="entry name" value="AMP-dep_synth/lig_dom"/>
</dbReference>
<dbReference type="InterPro" id="IPR045851">
    <property type="entry name" value="AMP-bd_C_sf"/>
</dbReference>
<name>A0ABV4UJR4_9MICC</name>
<keyword evidence="1" id="KW-0474">Menaquinone biosynthesis</keyword>
<evidence type="ECO:0000256" key="1">
    <source>
        <dbReference type="ARBA" id="ARBA00022428"/>
    </source>
</evidence>
<dbReference type="GO" id="GO:0008756">
    <property type="term" value="F:o-succinylbenzoate-CoA ligase activity"/>
    <property type="evidence" value="ECO:0007669"/>
    <property type="project" value="UniProtKB-EC"/>
</dbReference>
<feature type="domain" description="AMP-dependent synthetase/ligase" evidence="5">
    <location>
        <begin position="16"/>
        <end position="374"/>
    </location>
</feature>
<evidence type="ECO:0000256" key="2">
    <source>
        <dbReference type="ARBA" id="ARBA00022598"/>
    </source>
</evidence>
<dbReference type="EMBL" id="JBHDLJ010000002">
    <property type="protein sequence ID" value="MFB0833808.1"/>
    <property type="molecule type" value="Genomic_DNA"/>
</dbReference>
<dbReference type="EC" id="6.2.1.26" evidence="7"/>
<keyword evidence="8" id="KW-1185">Reference proteome</keyword>
<evidence type="ECO:0000256" key="3">
    <source>
        <dbReference type="ARBA" id="ARBA00022741"/>
    </source>
</evidence>
<organism evidence="7 8">
    <name type="scientific">Arthrobacter halodurans</name>
    <dbReference type="NCBI Taxonomy" id="516699"/>
    <lineage>
        <taxon>Bacteria</taxon>
        <taxon>Bacillati</taxon>
        <taxon>Actinomycetota</taxon>
        <taxon>Actinomycetes</taxon>
        <taxon>Micrococcales</taxon>
        <taxon>Micrococcaceae</taxon>
        <taxon>Arthrobacter</taxon>
    </lineage>
</organism>
<dbReference type="SUPFAM" id="SSF56801">
    <property type="entry name" value="Acetyl-CoA synthetase-like"/>
    <property type="match status" value="1"/>
</dbReference>
<keyword evidence="2 7" id="KW-0436">Ligase</keyword>
<comment type="caution">
    <text evidence="7">The sequence shown here is derived from an EMBL/GenBank/DDBJ whole genome shotgun (WGS) entry which is preliminary data.</text>
</comment>
<keyword evidence="3" id="KW-0547">Nucleotide-binding</keyword>
<gene>
    <name evidence="7" type="primary">menE</name>
    <name evidence="7" type="ORF">ACETWP_04340</name>
</gene>
<dbReference type="InterPro" id="IPR042099">
    <property type="entry name" value="ANL_N_sf"/>
</dbReference>
<dbReference type="Pfam" id="PF13193">
    <property type="entry name" value="AMP-binding_C"/>
    <property type="match status" value="1"/>
</dbReference>
<evidence type="ECO:0000259" key="5">
    <source>
        <dbReference type="Pfam" id="PF00501"/>
    </source>
</evidence>
<sequence>MRNQGLGNWIHRRRVKSAGTVAVVSGDAELTYANMAGRVDRLANALADRGVRPGDRVAYLGNNHPAFLETLFAVGLLGAVFVPLNTRLAPREIAYALEDSGSTVLVGARSLEPLAEAGSRGTAVGLRLVVDDVADAGAPPAGTVAYADAVAAAAERRRDVEVSLEDPAIILYTSGTTGRPKGAVLTHGNMTWNSINVLVDYDVVGGEVALLIAPMFHVASLGMGALPTLLKGGTLVLQDRFEPGQALKAIERHGVNSLSGVPTTFQMLAEHPAWATTDLTSLRKLTCGGSAVPARVMDAYEDRGLSFSGGYGMTETAPGATSLQPQRSREKAGSAGLPHFFTDVRIVDAMGEERPPGTVGEIQISGPNVIREYWRRPEATAEAYAEGGWFRSGDIGYVDDEGFLYISDRLKDMIISGGENIYPAEVEQAIMELPAVSAVAVIGIPDDKWGEVPRAVVARAEGGRLSEREITEHLSTRLARYKIPKTVVFVEDLPRTASGKIRKADLRRDFGG</sequence>
<dbReference type="Proteomes" id="UP001575652">
    <property type="component" value="Unassembled WGS sequence"/>
</dbReference>
<dbReference type="InterPro" id="IPR010192">
    <property type="entry name" value="MenE"/>
</dbReference>
<dbReference type="RefSeq" id="WP_373970968.1">
    <property type="nucleotide sequence ID" value="NZ_JBHDLJ010000002.1"/>
</dbReference>
<dbReference type="Gene3D" id="3.30.300.30">
    <property type="match status" value="1"/>
</dbReference>
<dbReference type="PROSITE" id="PS00455">
    <property type="entry name" value="AMP_BINDING"/>
    <property type="match status" value="1"/>
</dbReference>
<feature type="domain" description="AMP-binding enzyme C-terminal" evidence="6">
    <location>
        <begin position="425"/>
        <end position="500"/>
    </location>
</feature>
<dbReference type="InterPro" id="IPR050237">
    <property type="entry name" value="ATP-dep_AMP-bd_enzyme"/>
</dbReference>
<keyword evidence="4" id="KW-0067">ATP-binding</keyword>
<dbReference type="InterPro" id="IPR025110">
    <property type="entry name" value="AMP-bd_C"/>
</dbReference>
<dbReference type="PANTHER" id="PTHR43767">
    <property type="entry name" value="LONG-CHAIN-FATTY-ACID--COA LIGASE"/>
    <property type="match status" value="1"/>
</dbReference>
<dbReference type="NCBIfam" id="NF004837">
    <property type="entry name" value="PRK06187.1"/>
    <property type="match status" value="1"/>
</dbReference>
<evidence type="ECO:0000259" key="6">
    <source>
        <dbReference type="Pfam" id="PF13193"/>
    </source>
</evidence>
<reference evidence="7 8" key="1">
    <citation type="submission" date="2024-09" db="EMBL/GenBank/DDBJ databases">
        <authorList>
            <person name="Salinas-Garcia M.A."/>
            <person name="Prieme A."/>
        </authorList>
    </citation>
    <scope>NUCLEOTIDE SEQUENCE [LARGE SCALE GENOMIC DNA]</scope>
    <source>
        <strain evidence="7 8">DSM 21081</strain>
    </source>
</reference>
<evidence type="ECO:0000256" key="4">
    <source>
        <dbReference type="ARBA" id="ARBA00022840"/>
    </source>
</evidence>
<proteinExistence type="predicted"/>
<evidence type="ECO:0000313" key="7">
    <source>
        <dbReference type="EMBL" id="MFB0833808.1"/>
    </source>
</evidence>
<accession>A0ABV4UJR4</accession>
<evidence type="ECO:0000313" key="8">
    <source>
        <dbReference type="Proteomes" id="UP001575652"/>
    </source>
</evidence>